<comment type="caution">
    <text evidence="2">The sequence shown here is derived from an EMBL/GenBank/DDBJ whole genome shotgun (WGS) entry which is preliminary data.</text>
</comment>
<evidence type="ECO:0000256" key="1">
    <source>
        <dbReference type="SAM" id="MobiDB-lite"/>
    </source>
</evidence>
<organism evidence="2 3">
    <name type="scientific">Patagioenas fasciata monilis</name>
    <dbReference type="NCBI Taxonomy" id="372326"/>
    <lineage>
        <taxon>Eukaryota</taxon>
        <taxon>Metazoa</taxon>
        <taxon>Chordata</taxon>
        <taxon>Craniata</taxon>
        <taxon>Vertebrata</taxon>
        <taxon>Euteleostomi</taxon>
        <taxon>Archelosauria</taxon>
        <taxon>Archosauria</taxon>
        <taxon>Dinosauria</taxon>
        <taxon>Saurischia</taxon>
        <taxon>Theropoda</taxon>
        <taxon>Coelurosauria</taxon>
        <taxon>Aves</taxon>
        <taxon>Neognathae</taxon>
        <taxon>Neoaves</taxon>
        <taxon>Columbimorphae</taxon>
        <taxon>Columbiformes</taxon>
        <taxon>Columbidae</taxon>
        <taxon>Patagioenas</taxon>
    </lineage>
</organism>
<evidence type="ECO:0000313" key="3">
    <source>
        <dbReference type="Proteomes" id="UP000190648"/>
    </source>
</evidence>
<evidence type="ECO:0000313" key="2">
    <source>
        <dbReference type="EMBL" id="OPJ68024.1"/>
    </source>
</evidence>
<name>A0A1V4J7I8_PATFA</name>
<proteinExistence type="predicted"/>
<sequence>MWGNVRKAKAQIGREIASGVKRKEKRLHRQEENEKGSVGLDPGKEEGGSQRTVSFKGSSGLSVLRRPGSQASTFTFIFPGRSTTSGNRGLEAL</sequence>
<feature type="region of interest" description="Disordered" evidence="1">
    <location>
        <begin position="17"/>
        <end position="66"/>
    </location>
</feature>
<gene>
    <name evidence="2" type="ORF">AV530_012240</name>
</gene>
<dbReference type="EMBL" id="LSYS01008814">
    <property type="protein sequence ID" value="OPJ68024.1"/>
    <property type="molecule type" value="Genomic_DNA"/>
</dbReference>
<dbReference type="AlphaFoldDB" id="A0A1V4J7I8"/>
<accession>A0A1V4J7I8</accession>
<feature type="compositionally biased region" description="Polar residues" evidence="1">
    <location>
        <begin position="49"/>
        <end position="61"/>
    </location>
</feature>
<protein>
    <submittedName>
        <fullName evidence="2">Uncharacterized protein</fullName>
    </submittedName>
</protein>
<reference evidence="2 3" key="1">
    <citation type="submission" date="2016-02" db="EMBL/GenBank/DDBJ databases">
        <title>Band-tailed pigeon sequencing and assembly.</title>
        <authorList>
            <person name="Soares A.E."/>
            <person name="Novak B.J."/>
            <person name="Rice E.S."/>
            <person name="O'Connell B."/>
            <person name="Chang D."/>
            <person name="Weber S."/>
            <person name="Shapiro B."/>
        </authorList>
    </citation>
    <scope>NUCLEOTIDE SEQUENCE [LARGE SCALE GENOMIC DNA]</scope>
    <source>
        <strain evidence="2">BTP2013</strain>
        <tissue evidence="2">Blood</tissue>
    </source>
</reference>
<dbReference type="Proteomes" id="UP000190648">
    <property type="component" value="Unassembled WGS sequence"/>
</dbReference>
<keyword evidence="3" id="KW-1185">Reference proteome</keyword>